<organism evidence="3 4">
    <name type="scientific">Rhodococcus pyridinivorans KG-16</name>
    <dbReference type="NCBI Taxonomy" id="1441730"/>
    <lineage>
        <taxon>Bacteria</taxon>
        <taxon>Bacillati</taxon>
        <taxon>Actinomycetota</taxon>
        <taxon>Actinomycetes</taxon>
        <taxon>Mycobacteriales</taxon>
        <taxon>Nocardiaceae</taxon>
        <taxon>Rhodococcus</taxon>
    </lineage>
</organism>
<dbReference type="AlphaFoldDB" id="A0A0V9UMM0"/>
<feature type="transmembrane region" description="Helical" evidence="2">
    <location>
        <begin position="38"/>
        <end position="55"/>
    </location>
</feature>
<evidence type="ECO:0000256" key="1">
    <source>
        <dbReference type="SAM" id="MobiDB-lite"/>
    </source>
</evidence>
<feature type="region of interest" description="Disordered" evidence="1">
    <location>
        <begin position="73"/>
        <end position="109"/>
    </location>
</feature>
<dbReference type="RefSeq" id="WP_060651364.1">
    <property type="nucleotide sequence ID" value="NZ_AZXY01000003.1"/>
</dbReference>
<accession>A0A0V9UMM0</accession>
<comment type="caution">
    <text evidence="3">The sequence shown here is derived from an EMBL/GenBank/DDBJ whole genome shotgun (WGS) entry which is preliminary data.</text>
</comment>
<evidence type="ECO:0000313" key="3">
    <source>
        <dbReference type="EMBL" id="KSZ59243.1"/>
    </source>
</evidence>
<dbReference type="Pfam" id="PF19950">
    <property type="entry name" value="DUF6412"/>
    <property type="match status" value="1"/>
</dbReference>
<evidence type="ECO:0000256" key="2">
    <source>
        <dbReference type="SAM" id="Phobius"/>
    </source>
</evidence>
<keyword evidence="2" id="KW-0472">Membrane</keyword>
<proteinExistence type="predicted"/>
<gene>
    <name evidence="3" type="ORF">Z045_07800</name>
</gene>
<protein>
    <submittedName>
        <fullName evidence="3">Uncharacterized protein</fullName>
    </submittedName>
</protein>
<keyword evidence="2" id="KW-0812">Transmembrane</keyword>
<reference evidence="4" key="1">
    <citation type="submission" date="2015-01" db="EMBL/GenBank/DDBJ databases">
        <title>Draft genome sequence of Rhodococcus pyridinivorans strain KG-16, a hydrocarbon-degrading bacterium.</title>
        <authorList>
            <person name="Aggarwal R.K."/>
            <person name="Dawar C."/>
        </authorList>
    </citation>
    <scope>NUCLEOTIDE SEQUENCE [LARGE SCALE GENOMIC DNA]</scope>
    <source>
        <strain evidence="4">KG-16</strain>
    </source>
</reference>
<reference evidence="3 4" key="2">
    <citation type="journal article" date="2016" name="Genome Announc.">
        <title>Draft Genome Sequence of a Versatile Hydrocarbon-Degrading Bacterium, Rhodococcus pyridinivorans Strain KG-16, Collected from Oil Fields in India.</title>
        <authorList>
            <person name="Aggarwal R.K."/>
            <person name="Dawar C."/>
            <person name="Phanindranath R."/>
            <person name="Mutnuri L."/>
            <person name="Dayal A.M."/>
        </authorList>
    </citation>
    <scope>NUCLEOTIDE SEQUENCE [LARGE SCALE GENOMIC DNA]</scope>
    <source>
        <strain evidence="3 4">KG-16</strain>
    </source>
</reference>
<dbReference type="Proteomes" id="UP000053060">
    <property type="component" value="Unassembled WGS sequence"/>
</dbReference>
<dbReference type="EMBL" id="AZXY01000003">
    <property type="protein sequence ID" value="KSZ59243.1"/>
    <property type="molecule type" value="Genomic_DNA"/>
</dbReference>
<evidence type="ECO:0000313" key="4">
    <source>
        <dbReference type="Proteomes" id="UP000053060"/>
    </source>
</evidence>
<sequence length="137" mass="14997">MFFGWRNGAAVFVVLMSWLIAAVVPVTAVSTGDTAGLLLGLLVVVVAALAFVAAAEDPLFAFGRSIRGPTSEERRLRGGFRRHSHPDTAGRPRPRSPGSVLALDTPSDEEHREIFHVRSLSARHTRRVRPQRPPLVR</sequence>
<name>A0A0V9UMM0_9NOCA</name>
<keyword evidence="2" id="KW-1133">Transmembrane helix</keyword>
<dbReference type="InterPro" id="IPR045635">
    <property type="entry name" value="DUF6412"/>
</dbReference>